<organism evidence="1 2">
    <name type="scientific">Rhizobium metallidurans</name>
    <dbReference type="NCBI Taxonomy" id="1265931"/>
    <lineage>
        <taxon>Bacteria</taxon>
        <taxon>Pseudomonadati</taxon>
        <taxon>Pseudomonadota</taxon>
        <taxon>Alphaproteobacteria</taxon>
        <taxon>Hyphomicrobiales</taxon>
        <taxon>Rhizobiaceae</taxon>
        <taxon>Rhizobium/Agrobacterium group</taxon>
        <taxon>Rhizobium</taxon>
    </lineage>
</organism>
<reference evidence="1 2" key="1">
    <citation type="submission" date="2020-08" db="EMBL/GenBank/DDBJ databases">
        <title>Genomic Encyclopedia of Type Strains, Phase IV (KMG-IV): sequencing the most valuable type-strain genomes for metagenomic binning, comparative biology and taxonomic classification.</title>
        <authorList>
            <person name="Goeker M."/>
        </authorList>
    </citation>
    <scope>NUCLEOTIDE SEQUENCE [LARGE SCALE GENOMIC DNA]</scope>
    <source>
        <strain evidence="1 2">DSM 26575</strain>
    </source>
</reference>
<name>A0A7W6CU96_9HYPH</name>
<dbReference type="RefSeq" id="WP_183900846.1">
    <property type="nucleotide sequence ID" value="NZ_JACIDW010000009.1"/>
</dbReference>
<dbReference type="AlphaFoldDB" id="A0A7W6CU96"/>
<dbReference type="EMBL" id="JACIDW010000009">
    <property type="protein sequence ID" value="MBB3965268.1"/>
    <property type="molecule type" value="Genomic_DNA"/>
</dbReference>
<evidence type="ECO:0000313" key="2">
    <source>
        <dbReference type="Proteomes" id="UP000582090"/>
    </source>
</evidence>
<dbReference type="Proteomes" id="UP000582090">
    <property type="component" value="Unassembled WGS sequence"/>
</dbReference>
<comment type="caution">
    <text evidence="1">The sequence shown here is derived from an EMBL/GenBank/DDBJ whole genome shotgun (WGS) entry which is preliminary data.</text>
</comment>
<gene>
    <name evidence="1" type="ORF">GGQ67_002941</name>
</gene>
<accession>A0A7W6CU96</accession>
<keyword evidence="2" id="KW-1185">Reference proteome</keyword>
<sequence length="104" mass="11370">MTTIDSAQICLPSASFAAPAQTEILMEPDVLSHAADRDIGHAHDGDHWTRRTPGEAWPSAWKLVDVSYYPDLPIYLEGRMRAPIYRPPIAGGPLSHPDPLARAA</sequence>
<evidence type="ECO:0000313" key="1">
    <source>
        <dbReference type="EMBL" id="MBB3965268.1"/>
    </source>
</evidence>
<proteinExistence type="predicted"/>
<protein>
    <submittedName>
        <fullName evidence="1">Uncharacterized protein</fullName>
    </submittedName>
</protein>